<dbReference type="WBParaSite" id="EN70_12128">
    <property type="protein sequence ID" value="EN70_12128"/>
    <property type="gene ID" value="EN70_12128"/>
</dbReference>
<dbReference type="Proteomes" id="UP000095285">
    <property type="component" value="Unassembled WGS sequence"/>
</dbReference>
<dbReference type="STRING" id="7209.A0A1I7VC08"/>
<evidence type="ECO:0000256" key="1">
    <source>
        <dbReference type="SAM" id="MobiDB-lite"/>
    </source>
</evidence>
<proteinExistence type="predicted"/>
<feature type="region of interest" description="Disordered" evidence="1">
    <location>
        <begin position="52"/>
        <end position="113"/>
    </location>
</feature>
<feature type="compositionally biased region" description="Polar residues" evidence="1">
    <location>
        <begin position="65"/>
        <end position="87"/>
    </location>
</feature>
<evidence type="ECO:0000313" key="2">
    <source>
        <dbReference type="Proteomes" id="UP000095285"/>
    </source>
</evidence>
<reference evidence="2" key="1">
    <citation type="submission" date="2012-04" db="EMBL/GenBank/DDBJ databases">
        <title>The Genome Sequence of Loa loa.</title>
        <authorList>
            <consortium name="The Broad Institute Genome Sequencing Platform"/>
            <consortium name="Broad Institute Genome Sequencing Center for Infectious Disease"/>
            <person name="Nutman T.B."/>
            <person name="Fink D.L."/>
            <person name="Russ C."/>
            <person name="Young S."/>
            <person name="Zeng Q."/>
            <person name="Gargeya S."/>
            <person name="Alvarado L."/>
            <person name="Berlin A."/>
            <person name="Chapman S.B."/>
            <person name="Chen Z."/>
            <person name="Freedman E."/>
            <person name="Gellesch M."/>
            <person name="Goldberg J."/>
            <person name="Griggs A."/>
            <person name="Gujja S."/>
            <person name="Heilman E.R."/>
            <person name="Heiman D."/>
            <person name="Howarth C."/>
            <person name="Mehta T."/>
            <person name="Neiman D."/>
            <person name="Pearson M."/>
            <person name="Roberts A."/>
            <person name="Saif S."/>
            <person name="Shea T."/>
            <person name="Shenoy N."/>
            <person name="Sisk P."/>
            <person name="Stolte C."/>
            <person name="Sykes S."/>
            <person name="White J."/>
            <person name="Yandava C."/>
            <person name="Haas B."/>
            <person name="Henn M.R."/>
            <person name="Nusbaum C."/>
            <person name="Birren B."/>
        </authorList>
    </citation>
    <scope>NUCLEOTIDE SEQUENCE [LARGE SCALE GENOMIC DNA]</scope>
</reference>
<sequence length="113" mass="13233">MKRYHGRHRFIIQAMEAKENDKDRRKIWNDSRAENMDLVQCIRINTVKVNGQQFDKSQSEEETNELTISSKSSETGEPETTSFQLQLMNDEEKSNKINELNKQIDDKLGKSLN</sequence>
<reference evidence="3" key="2">
    <citation type="submission" date="2016-11" db="UniProtKB">
        <authorList>
            <consortium name="WormBaseParasite"/>
        </authorList>
    </citation>
    <scope>IDENTIFICATION</scope>
</reference>
<protein>
    <submittedName>
        <fullName evidence="3">Uncharacterized protein</fullName>
    </submittedName>
</protein>
<accession>A0A1I7VC08</accession>
<feature type="compositionally biased region" description="Basic and acidic residues" evidence="1">
    <location>
        <begin position="102"/>
        <end position="113"/>
    </location>
</feature>
<gene>
    <name evidence="3" type="primary">LOAG_14628</name>
</gene>
<dbReference type="AlphaFoldDB" id="A0A1I7VC08"/>
<keyword evidence="2" id="KW-1185">Reference proteome</keyword>
<dbReference type="InParanoid" id="A0A1I7VC08"/>
<name>A0A1I7VC08_LOALO</name>
<organism evidence="2 3">
    <name type="scientific">Loa loa</name>
    <name type="common">Eye worm</name>
    <name type="synonym">Filaria loa</name>
    <dbReference type="NCBI Taxonomy" id="7209"/>
    <lineage>
        <taxon>Eukaryota</taxon>
        <taxon>Metazoa</taxon>
        <taxon>Ecdysozoa</taxon>
        <taxon>Nematoda</taxon>
        <taxon>Chromadorea</taxon>
        <taxon>Rhabditida</taxon>
        <taxon>Spirurina</taxon>
        <taxon>Spiruromorpha</taxon>
        <taxon>Filarioidea</taxon>
        <taxon>Onchocercidae</taxon>
        <taxon>Loa</taxon>
    </lineage>
</organism>
<evidence type="ECO:0000313" key="3">
    <source>
        <dbReference type="WBParaSite" id="EN70_12128"/>
    </source>
</evidence>
<dbReference type="OrthoDB" id="264603at2759"/>